<protein>
    <recommendedName>
        <fullName evidence="3">ParA family protein</fullName>
    </recommendedName>
</protein>
<dbReference type="InterPro" id="IPR027417">
    <property type="entry name" value="P-loop_NTPase"/>
</dbReference>
<sequence>MVDFRTNFTKDIAATVHQLYENIGVFNVVIPSSIKAVETSAIGISIYQHCPNVKVAKAYESLTKKVLNHER</sequence>
<proteinExistence type="predicted"/>
<evidence type="ECO:0000313" key="1">
    <source>
        <dbReference type="EMBL" id="MBM6745675.1"/>
    </source>
</evidence>
<accession>A0ABS2EKX0</accession>
<dbReference type="RefSeq" id="WP_118638155.1">
    <property type="nucleotide sequence ID" value="NZ_JACJKH010000060.1"/>
</dbReference>
<comment type="caution">
    <text evidence="1">The sequence shown here is derived from an EMBL/GenBank/DDBJ whole genome shotgun (WGS) entry which is preliminary data.</text>
</comment>
<reference evidence="1 2" key="1">
    <citation type="journal article" date="2021" name="Sci. Rep.">
        <title>The distribution of antibiotic resistance genes in chicken gut microbiota commensals.</title>
        <authorList>
            <person name="Juricova H."/>
            <person name="Matiasovicova J."/>
            <person name="Kubasova T."/>
            <person name="Cejkova D."/>
            <person name="Rychlik I."/>
        </authorList>
    </citation>
    <scope>NUCLEOTIDE SEQUENCE [LARGE SCALE GENOMIC DNA]</scope>
    <source>
        <strain evidence="1 2">An770</strain>
    </source>
</reference>
<organism evidence="1 2">
    <name type="scientific">Drancourtella massiliensis</name>
    <dbReference type="NCBI Taxonomy" id="1632013"/>
    <lineage>
        <taxon>Bacteria</taxon>
        <taxon>Bacillati</taxon>
        <taxon>Bacillota</taxon>
        <taxon>Clostridia</taxon>
        <taxon>Eubacteriales</taxon>
        <taxon>Oscillospiraceae</taxon>
        <taxon>Drancourtella</taxon>
    </lineage>
</organism>
<evidence type="ECO:0000313" key="2">
    <source>
        <dbReference type="Proteomes" id="UP000775686"/>
    </source>
</evidence>
<name>A0ABS2EKX0_9FIRM</name>
<dbReference type="EMBL" id="JACJKH010000060">
    <property type="protein sequence ID" value="MBM6745675.1"/>
    <property type="molecule type" value="Genomic_DNA"/>
</dbReference>
<evidence type="ECO:0008006" key="3">
    <source>
        <dbReference type="Google" id="ProtNLM"/>
    </source>
</evidence>
<gene>
    <name evidence="1" type="ORF">H6A32_15570</name>
</gene>
<keyword evidence="2" id="KW-1185">Reference proteome</keyword>
<dbReference type="Proteomes" id="UP000775686">
    <property type="component" value="Unassembled WGS sequence"/>
</dbReference>
<dbReference type="Gene3D" id="3.40.50.300">
    <property type="entry name" value="P-loop containing nucleotide triphosphate hydrolases"/>
    <property type="match status" value="1"/>
</dbReference>